<keyword evidence="1" id="KW-0472">Membrane</keyword>
<accession>A0A8J7I662</accession>
<dbReference type="PANTHER" id="PTHR14136">
    <property type="entry name" value="BTB_POZ DOMAIN-CONTAINING PROTEIN KCTD9"/>
    <property type="match status" value="1"/>
</dbReference>
<evidence type="ECO:0000256" key="1">
    <source>
        <dbReference type="SAM" id="Phobius"/>
    </source>
</evidence>
<proteinExistence type="predicted"/>
<reference evidence="2 3" key="1">
    <citation type="journal article" date="2021" name="Int. J. Syst. Evol. Microbiol.">
        <title>Amazonocrinis nigriterrae gen. nov., sp. nov., Atlanticothrix silvestris gen. nov., sp. nov. and Dendronalium phyllosphericum gen. nov., sp. nov., nostocacean cyanobacteria from Brazilian environments.</title>
        <authorList>
            <person name="Alvarenga D.O."/>
            <person name="Andreote A.P.D."/>
            <person name="Branco L.H.Z."/>
            <person name="Delbaje E."/>
            <person name="Cruz R.B."/>
            <person name="Varani A.M."/>
            <person name="Fiore M.F."/>
        </authorList>
    </citation>
    <scope>NUCLEOTIDE SEQUENCE [LARGE SCALE GENOMIC DNA]</scope>
    <source>
        <strain evidence="2 3">CENA369</strain>
    </source>
</reference>
<name>A0A8J7I662_9NOST</name>
<protein>
    <submittedName>
        <fullName evidence="2">Pentapeptide repeat-containing protein</fullName>
    </submittedName>
</protein>
<comment type="caution">
    <text evidence="2">The sequence shown here is derived from an EMBL/GenBank/DDBJ whole genome shotgun (WGS) entry which is preliminary data.</text>
</comment>
<dbReference type="Pfam" id="PF00805">
    <property type="entry name" value="Pentapeptide"/>
    <property type="match status" value="3"/>
</dbReference>
<keyword evidence="3" id="KW-1185">Reference proteome</keyword>
<evidence type="ECO:0000313" key="3">
    <source>
        <dbReference type="Proteomes" id="UP000662314"/>
    </source>
</evidence>
<dbReference type="PANTHER" id="PTHR14136:SF17">
    <property type="entry name" value="BTB_POZ DOMAIN-CONTAINING PROTEIN KCTD9"/>
    <property type="match status" value="1"/>
</dbReference>
<keyword evidence="1" id="KW-1133">Transmembrane helix</keyword>
<dbReference type="Gene3D" id="2.160.20.80">
    <property type="entry name" value="E3 ubiquitin-protein ligase SopA"/>
    <property type="match status" value="3"/>
</dbReference>
<evidence type="ECO:0000313" key="2">
    <source>
        <dbReference type="EMBL" id="MBH8573027.1"/>
    </source>
</evidence>
<keyword evidence="1" id="KW-0812">Transmembrane</keyword>
<dbReference type="InterPro" id="IPR051082">
    <property type="entry name" value="Pentapeptide-BTB/POZ_domain"/>
</dbReference>
<gene>
    <name evidence="2" type="ORF">I8752_08355</name>
</gene>
<dbReference type="InterPro" id="IPR001646">
    <property type="entry name" value="5peptide_repeat"/>
</dbReference>
<dbReference type="Proteomes" id="UP000662314">
    <property type="component" value="Unassembled WGS sequence"/>
</dbReference>
<feature type="transmembrane region" description="Helical" evidence="1">
    <location>
        <begin position="99"/>
        <end position="121"/>
    </location>
</feature>
<dbReference type="RefSeq" id="WP_214431848.1">
    <property type="nucleotide sequence ID" value="NZ_CAWPUQ010000119.1"/>
</dbReference>
<sequence>MQVVNLNFAKQDLRNRSFKGQDLTGADFSGCNIRGCDFTSATLVKANFEKAIGGQTSKQIIDFTIKNTILLIFLIVDSADFARRWQKAIIDNSYTQINVFALAINSVIWFVVFGFVSIKFFKSLRSSLSGTYFNKANLTNAKFTDAVLKKTDFSDAQLFYIDWQGANISESKFSIDSKVIELCASRNGKGNDYSYTNLSNINLVSVDLSNANLSGADISRTLLHKAHLENANLSEVQALATDFAEANLTGACIKNWGISPETNFKNVQCDYIYLELAHQERRPHSGYFKTSEFNDVFQKTFETVDLFFRNGIDWDAFAYSFKKVEVENEGAQLDVQSIEKKSDGVILVRVAVAPDADKAKIHNQFMQGYEFAAKALEAQYQARLEDKEKVINQLFSTINQQNKLLAHTGDKLSIYYQPNSQFAGGIVDANTVEALQIGGSIQNNDTEDFPS</sequence>
<dbReference type="AlphaFoldDB" id="A0A8J7I662"/>
<dbReference type="EMBL" id="JAECZA010000023">
    <property type="protein sequence ID" value="MBH8573027.1"/>
    <property type="molecule type" value="Genomic_DNA"/>
</dbReference>
<dbReference type="SUPFAM" id="SSF141571">
    <property type="entry name" value="Pentapeptide repeat-like"/>
    <property type="match status" value="1"/>
</dbReference>
<organism evidence="2 3">
    <name type="scientific">Dendronalium phyllosphericum CENA369</name>
    <dbReference type="NCBI Taxonomy" id="1725256"/>
    <lineage>
        <taxon>Bacteria</taxon>
        <taxon>Bacillati</taxon>
        <taxon>Cyanobacteriota</taxon>
        <taxon>Cyanophyceae</taxon>
        <taxon>Nostocales</taxon>
        <taxon>Nostocaceae</taxon>
        <taxon>Dendronalium</taxon>
        <taxon>Dendronalium phyllosphericum</taxon>
    </lineage>
</organism>